<organism evidence="1 2">
    <name type="scientific">Corchorus capsularis</name>
    <name type="common">Jute</name>
    <dbReference type="NCBI Taxonomy" id="210143"/>
    <lineage>
        <taxon>Eukaryota</taxon>
        <taxon>Viridiplantae</taxon>
        <taxon>Streptophyta</taxon>
        <taxon>Embryophyta</taxon>
        <taxon>Tracheophyta</taxon>
        <taxon>Spermatophyta</taxon>
        <taxon>Magnoliopsida</taxon>
        <taxon>eudicotyledons</taxon>
        <taxon>Gunneridae</taxon>
        <taxon>Pentapetalae</taxon>
        <taxon>rosids</taxon>
        <taxon>malvids</taxon>
        <taxon>Malvales</taxon>
        <taxon>Malvaceae</taxon>
        <taxon>Grewioideae</taxon>
        <taxon>Apeibeae</taxon>
        <taxon>Corchorus</taxon>
    </lineage>
</organism>
<dbReference type="Gramene" id="OMO51567">
    <property type="protein sequence ID" value="OMO51567"/>
    <property type="gene ID" value="CCACVL1_29716"/>
</dbReference>
<gene>
    <name evidence="1" type="ORF">CCACVL1_29716</name>
</gene>
<reference evidence="1 2" key="1">
    <citation type="submission" date="2013-09" db="EMBL/GenBank/DDBJ databases">
        <title>Corchorus capsularis genome sequencing.</title>
        <authorList>
            <person name="Alam M."/>
            <person name="Haque M.S."/>
            <person name="Islam M.S."/>
            <person name="Emdad E.M."/>
            <person name="Islam M.M."/>
            <person name="Ahmed B."/>
            <person name="Halim A."/>
            <person name="Hossen Q.M.M."/>
            <person name="Hossain M.Z."/>
            <person name="Ahmed R."/>
            <person name="Khan M.M."/>
            <person name="Islam R."/>
            <person name="Rashid M.M."/>
            <person name="Khan S.A."/>
            <person name="Rahman M.S."/>
            <person name="Alam M."/>
        </authorList>
    </citation>
    <scope>NUCLEOTIDE SEQUENCE [LARGE SCALE GENOMIC DNA]</scope>
    <source>
        <strain evidence="2">cv. CVL-1</strain>
        <tissue evidence="1">Whole seedling</tissue>
    </source>
</reference>
<proteinExistence type="predicted"/>
<keyword evidence="2" id="KW-1185">Reference proteome</keyword>
<dbReference type="AlphaFoldDB" id="A0A1R3G0H2"/>
<dbReference type="Proteomes" id="UP000188268">
    <property type="component" value="Unassembled WGS sequence"/>
</dbReference>
<accession>A0A1R3G0H2</accession>
<comment type="caution">
    <text evidence="1">The sequence shown here is derived from an EMBL/GenBank/DDBJ whole genome shotgun (WGS) entry which is preliminary data.</text>
</comment>
<evidence type="ECO:0000313" key="1">
    <source>
        <dbReference type="EMBL" id="OMO51567.1"/>
    </source>
</evidence>
<protein>
    <submittedName>
        <fullName evidence="1">Uncharacterized protein</fullName>
    </submittedName>
</protein>
<feature type="non-terminal residue" evidence="1">
    <location>
        <position position="1"/>
    </location>
</feature>
<sequence length="32" mass="3528">DQSSPCNRNPVRAIWIAVLLRSGNADNSFRIG</sequence>
<dbReference type="EMBL" id="AWWV01015767">
    <property type="protein sequence ID" value="OMO51567.1"/>
    <property type="molecule type" value="Genomic_DNA"/>
</dbReference>
<name>A0A1R3G0H2_COCAP</name>
<evidence type="ECO:0000313" key="2">
    <source>
        <dbReference type="Proteomes" id="UP000188268"/>
    </source>
</evidence>